<feature type="compositionally biased region" description="Basic and acidic residues" evidence="1">
    <location>
        <begin position="38"/>
        <end position="50"/>
    </location>
</feature>
<name>A0ABV1E902_9FIRM</name>
<keyword evidence="3" id="KW-1185">Reference proteome</keyword>
<accession>A0ABV1E902</accession>
<dbReference type="Proteomes" id="UP001464378">
    <property type="component" value="Unassembled WGS sequence"/>
</dbReference>
<evidence type="ECO:0000256" key="1">
    <source>
        <dbReference type="SAM" id="MobiDB-lite"/>
    </source>
</evidence>
<feature type="compositionally biased region" description="Low complexity" evidence="1">
    <location>
        <begin position="65"/>
        <end position="74"/>
    </location>
</feature>
<evidence type="ECO:0000313" key="3">
    <source>
        <dbReference type="Proteomes" id="UP001464378"/>
    </source>
</evidence>
<proteinExistence type="predicted"/>
<comment type="caution">
    <text evidence="2">The sequence shown here is derived from an EMBL/GenBank/DDBJ whole genome shotgun (WGS) entry which is preliminary data.</text>
</comment>
<protein>
    <submittedName>
        <fullName evidence="2">Uncharacterized protein</fullName>
    </submittedName>
</protein>
<dbReference type="RefSeq" id="WP_349231870.1">
    <property type="nucleotide sequence ID" value="NZ_JBBMFK010000014.1"/>
</dbReference>
<feature type="region of interest" description="Disordered" evidence="1">
    <location>
        <begin position="1"/>
        <end position="74"/>
    </location>
</feature>
<sequence>MADRNPDKNQTGTPNKFKNADASRQKQRKEKTANPCAARERGDNEQKTGKMENVQKVIGKDEVPSSNLGSSSKNSRNLMISGVFLYVLFCLE</sequence>
<evidence type="ECO:0000313" key="2">
    <source>
        <dbReference type="EMBL" id="MEQ2443784.1"/>
    </source>
</evidence>
<organism evidence="2 3">
    <name type="scientific">Pseudoflavonifractor intestinihominis</name>
    <dbReference type="NCBI Taxonomy" id="3133171"/>
    <lineage>
        <taxon>Bacteria</taxon>
        <taxon>Bacillati</taxon>
        <taxon>Bacillota</taxon>
        <taxon>Clostridia</taxon>
        <taxon>Eubacteriales</taxon>
        <taxon>Oscillospiraceae</taxon>
        <taxon>Pseudoflavonifractor</taxon>
    </lineage>
</organism>
<reference evidence="2 3" key="1">
    <citation type="submission" date="2024-03" db="EMBL/GenBank/DDBJ databases">
        <title>Human intestinal bacterial collection.</title>
        <authorList>
            <person name="Pauvert C."/>
            <person name="Hitch T.C.A."/>
            <person name="Clavel T."/>
        </authorList>
    </citation>
    <scope>NUCLEOTIDE SEQUENCE [LARGE SCALE GENOMIC DNA]</scope>
    <source>
        <strain evidence="2 3">CLA-AP-H29</strain>
    </source>
</reference>
<dbReference type="EMBL" id="JBBMFK010000014">
    <property type="protein sequence ID" value="MEQ2443784.1"/>
    <property type="molecule type" value="Genomic_DNA"/>
</dbReference>
<gene>
    <name evidence="2" type="ORF">WMO64_09920</name>
</gene>